<feature type="repeat" description="ANK" evidence="3">
    <location>
        <begin position="199"/>
        <end position="231"/>
    </location>
</feature>
<evidence type="ECO:0000313" key="7">
    <source>
        <dbReference type="EMBL" id="KAE9093401.1"/>
    </source>
</evidence>
<feature type="repeat" description="ANK" evidence="3">
    <location>
        <begin position="166"/>
        <end position="198"/>
    </location>
</feature>
<dbReference type="InterPro" id="IPR002110">
    <property type="entry name" value="Ankyrin_rpt"/>
</dbReference>
<protein>
    <submittedName>
        <fullName evidence="5">Uncharacterized protein</fullName>
    </submittedName>
</protein>
<dbReference type="Gene3D" id="1.25.40.20">
    <property type="entry name" value="Ankyrin repeat-containing domain"/>
    <property type="match status" value="4"/>
</dbReference>
<dbReference type="SUPFAM" id="SSF48403">
    <property type="entry name" value="Ankyrin repeat"/>
    <property type="match status" value="1"/>
</dbReference>
<dbReference type="Proteomes" id="UP000429523">
    <property type="component" value="Unassembled WGS sequence"/>
</dbReference>
<evidence type="ECO:0000313" key="9">
    <source>
        <dbReference type="Proteomes" id="UP000429523"/>
    </source>
</evidence>
<dbReference type="PANTHER" id="PTHR24166">
    <property type="entry name" value="ROLLING PEBBLES, ISOFORM B"/>
    <property type="match status" value="1"/>
</dbReference>
<dbReference type="AlphaFoldDB" id="A0A6A3EFV4"/>
<feature type="repeat" description="ANK" evidence="3">
    <location>
        <begin position="267"/>
        <end position="299"/>
    </location>
</feature>
<dbReference type="Pfam" id="PF00023">
    <property type="entry name" value="Ank"/>
    <property type="match status" value="1"/>
</dbReference>
<feature type="chain" id="PRO_5036379371" evidence="4">
    <location>
        <begin position="19"/>
        <end position="355"/>
    </location>
</feature>
<comment type="caution">
    <text evidence="5">The sequence shown here is derived from an EMBL/GenBank/DDBJ whole genome shotgun (WGS) entry which is preliminary data.</text>
</comment>
<dbReference type="EMBL" id="QXGA01001239">
    <property type="protein sequence ID" value="KAE9124715.1"/>
    <property type="molecule type" value="Genomic_DNA"/>
</dbReference>
<evidence type="ECO:0000313" key="10">
    <source>
        <dbReference type="Proteomes" id="UP000440732"/>
    </source>
</evidence>
<reference evidence="9 10" key="1">
    <citation type="submission" date="2018-08" db="EMBL/GenBank/DDBJ databases">
        <title>Genomic investigation of the strawberry pathogen Phytophthora fragariae indicates pathogenicity is determined by transcriptional variation in three key races.</title>
        <authorList>
            <person name="Adams T.M."/>
            <person name="Armitage A.D."/>
            <person name="Sobczyk M.K."/>
            <person name="Bates H.J."/>
            <person name="Dunwell J.M."/>
            <person name="Nellist C.F."/>
            <person name="Harrison R.J."/>
        </authorList>
    </citation>
    <scope>NUCLEOTIDE SEQUENCE [LARGE SCALE GENOMIC DNA]</scope>
    <source>
        <strain evidence="8 10">NOV-5</strain>
        <strain evidence="6 11">NOV-71</strain>
        <strain evidence="5 9">NOV-9</strain>
        <strain evidence="7 12">ONT-3</strain>
    </source>
</reference>
<dbReference type="PANTHER" id="PTHR24166:SF48">
    <property type="entry name" value="PROTEIN VAPYRIN"/>
    <property type="match status" value="1"/>
</dbReference>
<accession>A0A6A3EFV4</accession>
<dbReference type="EMBL" id="QXFX01001269">
    <property type="protein sequence ID" value="KAE9093401.1"/>
    <property type="molecule type" value="Genomic_DNA"/>
</dbReference>
<evidence type="ECO:0000256" key="4">
    <source>
        <dbReference type="SAM" id="SignalP"/>
    </source>
</evidence>
<evidence type="ECO:0000256" key="3">
    <source>
        <dbReference type="PROSITE-ProRule" id="PRU00023"/>
    </source>
</evidence>
<feature type="repeat" description="ANK" evidence="3">
    <location>
        <begin position="300"/>
        <end position="332"/>
    </location>
</feature>
<evidence type="ECO:0000313" key="8">
    <source>
        <dbReference type="EMBL" id="KAE9124715.1"/>
    </source>
</evidence>
<dbReference type="PRINTS" id="PR01415">
    <property type="entry name" value="ANKYRIN"/>
</dbReference>
<name>A0A6A3EFV4_9STRA</name>
<dbReference type="InterPro" id="IPR050889">
    <property type="entry name" value="Dendritic_Spine_Reg/Scaffold"/>
</dbReference>
<feature type="repeat" description="ANK" evidence="3">
    <location>
        <begin position="42"/>
        <end position="74"/>
    </location>
</feature>
<evidence type="ECO:0000313" key="11">
    <source>
        <dbReference type="Proteomes" id="UP000441208"/>
    </source>
</evidence>
<dbReference type="Proteomes" id="UP000441208">
    <property type="component" value="Unassembled WGS sequence"/>
</dbReference>
<dbReference type="SMART" id="SM00248">
    <property type="entry name" value="ANK"/>
    <property type="match status" value="8"/>
</dbReference>
<dbReference type="PROSITE" id="PS50297">
    <property type="entry name" value="ANK_REP_REGION"/>
    <property type="match status" value="7"/>
</dbReference>
<evidence type="ECO:0000313" key="5">
    <source>
        <dbReference type="EMBL" id="KAE8930771.1"/>
    </source>
</evidence>
<feature type="signal peptide" evidence="4">
    <location>
        <begin position="1"/>
        <end position="18"/>
    </location>
</feature>
<dbReference type="EMBL" id="QXFZ01001284">
    <property type="protein sequence ID" value="KAE9093343.1"/>
    <property type="molecule type" value="Genomic_DNA"/>
</dbReference>
<dbReference type="Pfam" id="PF12796">
    <property type="entry name" value="Ank_2"/>
    <property type="match status" value="3"/>
</dbReference>
<keyword evidence="4" id="KW-0732">Signal</keyword>
<keyword evidence="1" id="KW-0677">Repeat</keyword>
<evidence type="ECO:0000313" key="6">
    <source>
        <dbReference type="EMBL" id="KAE9093343.1"/>
    </source>
</evidence>
<dbReference type="Proteomes" id="UP000440732">
    <property type="component" value="Unassembled WGS sequence"/>
</dbReference>
<sequence>MRHNWSCAILDRLTLTAAQLGYSDIVQFLVNRGVNIDARLPSGSTALITASWYNRLAVVRILLDNGANVNVCGDFQRWPVLTVEYFGGYLELVHLIYMYDRNSNDKSETSNLDSAAADCTEIISTTVDQKYRNDDTALRIACDQGGLKLVEVLLKNSNDVDIPDHRGWTPLMTAAGRGHVDIMLFLIQSGAHINRQNQYGATALQFACANGRLNSVQTLIHHGAAVDLANNKGWSPLMLALQASDKQVGVLEHLLSMGANVDQKGPDGAAALHIASATGQLNAIYLFLDHGATIDLRNGNGDTPLMLAVVNNHRLVVRVLVERGARTDVVNRHGCTPVIIAREKDITALLLDQRY</sequence>
<feature type="repeat" description="ANK" evidence="3">
    <location>
        <begin position="133"/>
        <end position="165"/>
    </location>
</feature>
<keyword evidence="2 3" id="KW-0040">ANK repeat</keyword>
<dbReference type="InterPro" id="IPR036770">
    <property type="entry name" value="Ankyrin_rpt-contain_sf"/>
</dbReference>
<proteinExistence type="predicted"/>
<evidence type="ECO:0000256" key="1">
    <source>
        <dbReference type="ARBA" id="ARBA00022737"/>
    </source>
</evidence>
<dbReference type="PROSITE" id="PS50088">
    <property type="entry name" value="ANK_REPEAT"/>
    <property type="match status" value="7"/>
</dbReference>
<organism evidence="5 9">
    <name type="scientific">Phytophthora fragariae</name>
    <dbReference type="NCBI Taxonomy" id="53985"/>
    <lineage>
        <taxon>Eukaryota</taxon>
        <taxon>Sar</taxon>
        <taxon>Stramenopiles</taxon>
        <taxon>Oomycota</taxon>
        <taxon>Peronosporomycetes</taxon>
        <taxon>Peronosporales</taxon>
        <taxon>Peronosporaceae</taxon>
        <taxon>Phytophthora</taxon>
    </lineage>
</organism>
<dbReference type="EMBL" id="QXGF01001333">
    <property type="protein sequence ID" value="KAE8930771.1"/>
    <property type="molecule type" value="Genomic_DNA"/>
</dbReference>
<evidence type="ECO:0000256" key="2">
    <source>
        <dbReference type="ARBA" id="ARBA00023043"/>
    </source>
</evidence>
<gene>
    <name evidence="8" type="ORF">PF006_g17121</name>
    <name evidence="6" type="ORF">PF007_g18161</name>
    <name evidence="5" type="ORF">PF009_g19156</name>
    <name evidence="7" type="ORF">PF010_g17502</name>
</gene>
<feature type="repeat" description="ANK" evidence="3">
    <location>
        <begin position="232"/>
        <end position="266"/>
    </location>
</feature>
<dbReference type="Proteomes" id="UP000488956">
    <property type="component" value="Unassembled WGS sequence"/>
</dbReference>
<evidence type="ECO:0000313" key="12">
    <source>
        <dbReference type="Proteomes" id="UP000488956"/>
    </source>
</evidence>